<accession>A0ABS4F3P8</accession>
<name>A0ABS4F3P8_9CLOT</name>
<protein>
    <submittedName>
        <fullName evidence="1">Uncharacterized protein</fullName>
    </submittedName>
</protein>
<dbReference type="EMBL" id="JAGGJZ010000013">
    <property type="protein sequence ID" value="MBP1890849.1"/>
    <property type="molecule type" value="Genomic_DNA"/>
</dbReference>
<dbReference type="Proteomes" id="UP000783390">
    <property type="component" value="Unassembled WGS sequence"/>
</dbReference>
<proteinExistence type="predicted"/>
<dbReference type="RefSeq" id="WP_209797764.1">
    <property type="nucleotide sequence ID" value="NZ_JAGGJZ010000013.1"/>
</dbReference>
<keyword evidence="2" id="KW-1185">Reference proteome</keyword>
<organism evidence="1 2">
    <name type="scientific">Clostridium moniliforme</name>
    <dbReference type="NCBI Taxonomy" id="39489"/>
    <lineage>
        <taxon>Bacteria</taxon>
        <taxon>Bacillati</taxon>
        <taxon>Bacillota</taxon>
        <taxon>Clostridia</taxon>
        <taxon>Eubacteriales</taxon>
        <taxon>Clostridiaceae</taxon>
        <taxon>Clostridium</taxon>
    </lineage>
</organism>
<reference evidence="1 2" key="1">
    <citation type="submission" date="2021-03" db="EMBL/GenBank/DDBJ databases">
        <title>Genomic Encyclopedia of Type Strains, Phase IV (KMG-IV): sequencing the most valuable type-strain genomes for metagenomic binning, comparative biology and taxonomic classification.</title>
        <authorList>
            <person name="Goeker M."/>
        </authorList>
    </citation>
    <scope>NUCLEOTIDE SEQUENCE [LARGE SCALE GENOMIC DNA]</scope>
    <source>
        <strain evidence="1 2">DSM 3984</strain>
    </source>
</reference>
<gene>
    <name evidence="1" type="ORF">J2Z53_002471</name>
</gene>
<evidence type="ECO:0000313" key="1">
    <source>
        <dbReference type="EMBL" id="MBP1890849.1"/>
    </source>
</evidence>
<sequence length="147" mass="17103">MIRTFVCEKEGCSGNKFRIESLDNKIKAICMECRNEYYHDIGDEIYEVLSFCSSCKNDNFKLFKDTNGNKLYAKCSVCGDPPEKIFIDADGIQIKYETKLLQELKEQIQSIDQRLCNLNIKTEDIERGQSIIEESLAYINKYIVQDR</sequence>
<comment type="caution">
    <text evidence="1">The sequence shown here is derived from an EMBL/GenBank/DDBJ whole genome shotgun (WGS) entry which is preliminary data.</text>
</comment>
<evidence type="ECO:0000313" key="2">
    <source>
        <dbReference type="Proteomes" id="UP000783390"/>
    </source>
</evidence>